<dbReference type="AlphaFoldDB" id="A0A919E426"/>
<evidence type="ECO:0000313" key="3">
    <source>
        <dbReference type="Proteomes" id="UP000630923"/>
    </source>
</evidence>
<gene>
    <name evidence="2" type="ORF">GCM10017044_01750</name>
</gene>
<reference evidence="2" key="1">
    <citation type="journal article" date="2014" name="Int. J. Syst. Evol. Microbiol.">
        <title>Complete genome sequence of Corynebacterium casei LMG S-19264T (=DSM 44701T), isolated from a smear-ripened cheese.</title>
        <authorList>
            <consortium name="US DOE Joint Genome Institute (JGI-PGF)"/>
            <person name="Walter F."/>
            <person name="Albersmeier A."/>
            <person name="Kalinowski J."/>
            <person name="Ruckert C."/>
        </authorList>
    </citation>
    <scope>NUCLEOTIDE SEQUENCE</scope>
    <source>
        <strain evidence="2">KCTC 42590</strain>
    </source>
</reference>
<keyword evidence="3" id="KW-1185">Reference proteome</keyword>
<feature type="coiled-coil region" evidence="1">
    <location>
        <begin position="98"/>
        <end position="125"/>
    </location>
</feature>
<comment type="caution">
    <text evidence="2">The sequence shown here is derived from an EMBL/GenBank/DDBJ whole genome shotgun (WGS) entry which is preliminary data.</text>
</comment>
<organism evidence="2 3">
    <name type="scientific">Kordiimonas sediminis</name>
    <dbReference type="NCBI Taxonomy" id="1735581"/>
    <lineage>
        <taxon>Bacteria</taxon>
        <taxon>Pseudomonadati</taxon>
        <taxon>Pseudomonadota</taxon>
        <taxon>Alphaproteobacteria</taxon>
        <taxon>Kordiimonadales</taxon>
        <taxon>Kordiimonadaceae</taxon>
        <taxon>Kordiimonas</taxon>
    </lineage>
</organism>
<keyword evidence="1" id="KW-0175">Coiled coil</keyword>
<feature type="coiled-coil region" evidence="1">
    <location>
        <begin position="163"/>
        <end position="197"/>
    </location>
</feature>
<evidence type="ECO:0000256" key="1">
    <source>
        <dbReference type="SAM" id="Coils"/>
    </source>
</evidence>
<protein>
    <submittedName>
        <fullName evidence="2">Uncharacterized protein</fullName>
    </submittedName>
</protein>
<dbReference type="Gene3D" id="1.10.287.1490">
    <property type="match status" value="1"/>
</dbReference>
<name>A0A919E426_9PROT</name>
<proteinExistence type="predicted"/>
<dbReference type="RefSeq" id="WP_191249676.1">
    <property type="nucleotide sequence ID" value="NZ_BNCI01000001.1"/>
</dbReference>
<sequence>MKLKVLAVTGLISLLYGCGSNEIDVVKNGRLHEKAAFTIGDIFDNRALCSSTSWDYTTDDKGREVVEYSCTLNGSKALLDLMYHSYANAHAASLSGALQSSQQKLNSLTTRIEENKEKIAKYERGIVSIKDTIPQLEAGMAEAVSDVERQNYSSTLTSRRNEIQQLVRAKEYAMNELEKSEDSYQTLASRIEEEMKAQGPEVSDILDTFKDRFYADDPIFTEYYQWTVQDQSYHLAAAGMRLERDGEVESFVPYGDRGIEEALAIAHGKPIEFSAIEDSKFYFYKADWLLEEYKKSP</sequence>
<dbReference type="Proteomes" id="UP000630923">
    <property type="component" value="Unassembled WGS sequence"/>
</dbReference>
<accession>A0A919E426</accession>
<dbReference type="EMBL" id="BNCI01000001">
    <property type="protein sequence ID" value="GHF11604.1"/>
    <property type="molecule type" value="Genomic_DNA"/>
</dbReference>
<evidence type="ECO:0000313" key="2">
    <source>
        <dbReference type="EMBL" id="GHF11604.1"/>
    </source>
</evidence>
<dbReference type="PROSITE" id="PS51257">
    <property type="entry name" value="PROKAR_LIPOPROTEIN"/>
    <property type="match status" value="1"/>
</dbReference>
<reference evidence="2" key="2">
    <citation type="submission" date="2020-09" db="EMBL/GenBank/DDBJ databases">
        <authorList>
            <person name="Sun Q."/>
            <person name="Kim S."/>
        </authorList>
    </citation>
    <scope>NUCLEOTIDE SEQUENCE</scope>
    <source>
        <strain evidence="2">KCTC 42590</strain>
    </source>
</reference>